<gene>
    <name evidence="4" type="ORF">SAMN05920897_11611</name>
</gene>
<organism evidence="4 5">
    <name type="scientific">Alkalispirochaeta americana</name>
    <dbReference type="NCBI Taxonomy" id="159291"/>
    <lineage>
        <taxon>Bacteria</taxon>
        <taxon>Pseudomonadati</taxon>
        <taxon>Spirochaetota</taxon>
        <taxon>Spirochaetia</taxon>
        <taxon>Spirochaetales</taxon>
        <taxon>Spirochaetaceae</taxon>
        <taxon>Alkalispirochaeta</taxon>
    </lineage>
</organism>
<dbReference type="SUPFAM" id="SSF53850">
    <property type="entry name" value="Periplasmic binding protein-like II"/>
    <property type="match status" value="1"/>
</dbReference>
<dbReference type="NCBIfam" id="TIGR01098">
    <property type="entry name" value="3A0109s03R"/>
    <property type="match status" value="1"/>
</dbReference>
<protein>
    <submittedName>
        <fullName evidence="4">Phosphonate transport system substrate-binding protein</fullName>
    </submittedName>
</protein>
<evidence type="ECO:0000256" key="3">
    <source>
        <dbReference type="SAM" id="SignalP"/>
    </source>
</evidence>
<evidence type="ECO:0000313" key="5">
    <source>
        <dbReference type="Proteomes" id="UP000186400"/>
    </source>
</evidence>
<dbReference type="Gene3D" id="3.40.190.10">
    <property type="entry name" value="Periplasmic binding protein-like II"/>
    <property type="match status" value="2"/>
</dbReference>
<dbReference type="RefSeq" id="WP_076489495.1">
    <property type="nucleotide sequence ID" value="NZ_FTMS01000016.1"/>
</dbReference>
<evidence type="ECO:0000256" key="2">
    <source>
        <dbReference type="ARBA" id="ARBA00022729"/>
    </source>
</evidence>
<accession>A0A1N6VX77</accession>
<dbReference type="STRING" id="159291.SAMN05920897_11611"/>
<feature type="signal peptide" evidence="3">
    <location>
        <begin position="1"/>
        <end position="20"/>
    </location>
</feature>
<dbReference type="PANTHER" id="PTHR35841">
    <property type="entry name" value="PHOSPHONATES-BINDING PERIPLASMIC PROTEIN"/>
    <property type="match status" value="1"/>
</dbReference>
<reference evidence="5" key="1">
    <citation type="submission" date="2017-01" db="EMBL/GenBank/DDBJ databases">
        <authorList>
            <person name="Varghese N."/>
            <person name="Submissions S."/>
        </authorList>
    </citation>
    <scope>NUCLEOTIDE SEQUENCE [LARGE SCALE GENOMIC DNA]</scope>
    <source>
        <strain evidence="5">ASpG1</strain>
    </source>
</reference>
<dbReference type="PANTHER" id="PTHR35841:SF1">
    <property type="entry name" value="PHOSPHONATES-BINDING PERIPLASMIC PROTEIN"/>
    <property type="match status" value="1"/>
</dbReference>
<dbReference type="GO" id="GO:0043190">
    <property type="term" value="C:ATP-binding cassette (ABC) transporter complex"/>
    <property type="evidence" value="ECO:0007669"/>
    <property type="project" value="InterPro"/>
</dbReference>
<dbReference type="InterPro" id="IPR005770">
    <property type="entry name" value="PhnD"/>
</dbReference>
<dbReference type="Proteomes" id="UP000186400">
    <property type="component" value="Unassembled WGS sequence"/>
</dbReference>
<dbReference type="GO" id="GO:0055085">
    <property type="term" value="P:transmembrane transport"/>
    <property type="evidence" value="ECO:0007669"/>
    <property type="project" value="InterPro"/>
</dbReference>
<name>A0A1N6VX77_9SPIO</name>
<dbReference type="CDD" id="cd01071">
    <property type="entry name" value="PBP2_PhnD_like"/>
    <property type="match status" value="1"/>
</dbReference>
<dbReference type="EMBL" id="FTMS01000016">
    <property type="protein sequence ID" value="SIQ82453.1"/>
    <property type="molecule type" value="Genomic_DNA"/>
</dbReference>
<dbReference type="AlphaFoldDB" id="A0A1N6VX77"/>
<feature type="chain" id="PRO_5012681358" evidence="3">
    <location>
        <begin position="21"/>
        <end position="294"/>
    </location>
</feature>
<evidence type="ECO:0000256" key="1">
    <source>
        <dbReference type="ARBA" id="ARBA00007162"/>
    </source>
</evidence>
<keyword evidence="5" id="KW-1185">Reference proteome</keyword>
<dbReference type="OrthoDB" id="1792890at2"/>
<dbReference type="Pfam" id="PF12974">
    <property type="entry name" value="Phosphonate-bd"/>
    <property type="match status" value="1"/>
</dbReference>
<keyword evidence="2 3" id="KW-0732">Signal</keyword>
<evidence type="ECO:0000313" key="4">
    <source>
        <dbReference type="EMBL" id="SIQ82453.1"/>
    </source>
</evidence>
<proteinExistence type="inferred from homology"/>
<sequence length="294" mass="32062">MKKALLFVLVLLASAALVFGGGQQEASEEDPESLVLGMVPSREVGRMIQSINPLTDLLSGELGMPVEGTILTSFTGVIEAMGTGRVDIGIFGPFALVLGEERHGLEIILNSIRRGESEYFAQYVVRKDSGIEDFEDLHGRTMAFVDPASASGYLFPYVDLLNNGIDPETDFAEYFFAGAHDGAVSAVMTGEVDVAVSFEDVRKELVVEFPTIMEETKILARTEAIPNDGVAVRPGLSDELKRAIQNAFVAVGETDEGRELLNTLYNVSGFVPADSERYNIVRQTFAEMEEFIDF</sequence>
<comment type="similarity">
    <text evidence="1">Belongs to the phosphate/phosphite/phosphonate binding protein family.</text>
</comment>